<dbReference type="InterPro" id="IPR003675">
    <property type="entry name" value="Rce1/LyrA-like_dom"/>
</dbReference>
<feature type="transmembrane region" description="Helical" evidence="1">
    <location>
        <begin position="116"/>
        <end position="139"/>
    </location>
</feature>
<dbReference type="RefSeq" id="WP_147666291.1">
    <property type="nucleotide sequence ID" value="NZ_VDUW01000003.1"/>
</dbReference>
<dbReference type="Proteomes" id="UP000321574">
    <property type="component" value="Unassembled WGS sequence"/>
</dbReference>
<keyword evidence="1" id="KW-0472">Membrane</keyword>
<evidence type="ECO:0000313" key="3">
    <source>
        <dbReference type="EMBL" id="TXL65621.1"/>
    </source>
</evidence>
<name>A0A5C8NXA1_9BACI</name>
<evidence type="ECO:0000259" key="2">
    <source>
        <dbReference type="Pfam" id="PF02517"/>
    </source>
</evidence>
<feature type="transmembrane region" description="Helical" evidence="1">
    <location>
        <begin position="151"/>
        <end position="168"/>
    </location>
</feature>
<dbReference type="Pfam" id="PF02517">
    <property type="entry name" value="Rce1-like"/>
    <property type="match status" value="1"/>
</dbReference>
<accession>A0A5C8NXA1</accession>
<keyword evidence="3" id="KW-0378">Hydrolase</keyword>
<keyword evidence="1" id="KW-0812">Transmembrane</keyword>
<protein>
    <submittedName>
        <fullName evidence="3">CPBP family intramembrane metalloprotease</fullName>
    </submittedName>
</protein>
<feature type="transmembrane region" description="Helical" evidence="1">
    <location>
        <begin position="5"/>
        <end position="27"/>
    </location>
</feature>
<sequence length="237" mass="27209">MPKRYWWVIITYIIMQFSSILIVPFLYYVFQVDLVKTSIYYSVFSFIVGLIIVLLLMKPDMQKVPHRNASPWGIAILWSVVGVFMAFSAQFIAVAIEMEVFGIKPGSENTKQIMDISRNFPIFILIPAILAPILEEIIFRKIIFGSLYKRTNFLIAALGSAFIFGIIHGEPEHILIYASMGLVFAFLYVQTKRIMVPIIVHMAMNSITVINQFNLTPEQIEEMERQINQLQMIFIGG</sequence>
<evidence type="ECO:0000313" key="4">
    <source>
        <dbReference type="Proteomes" id="UP000321574"/>
    </source>
</evidence>
<dbReference type="PANTHER" id="PTHR36435:SF6">
    <property type="entry name" value="ABORTIVE INFECTION PROTEIN"/>
    <property type="match status" value="1"/>
</dbReference>
<dbReference type="PANTHER" id="PTHR36435">
    <property type="entry name" value="SLR1288 PROTEIN"/>
    <property type="match status" value="1"/>
</dbReference>
<comment type="caution">
    <text evidence="3">The sequence shown here is derived from an EMBL/GenBank/DDBJ whole genome shotgun (WGS) entry which is preliminary data.</text>
</comment>
<gene>
    <name evidence="3" type="ORF">FHP05_05715</name>
</gene>
<feature type="transmembrane region" description="Helical" evidence="1">
    <location>
        <begin position="174"/>
        <end position="191"/>
    </location>
</feature>
<dbReference type="AlphaFoldDB" id="A0A5C8NXA1"/>
<dbReference type="GO" id="GO:0080120">
    <property type="term" value="P:CAAX-box protein maturation"/>
    <property type="evidence" value="ECO:0007669"/>
    <property type="project" value="UniProtKB-ARBA"/>
</dbReference>
<feature type="transmembrane region" description="Helical" evidence="1">
    <location>
        <begin position="69"/>
        <end position="96"/>
    </location>
</feature>
<dbReference type="OrthoDB" id="2194912at2"/>
<dbReference type="GO" id="GO:0006508">
    <property type="term" value="P:proteolysis"/>
    <property type="evidence" value="ECO:0007669"/>
    <property type="project" value="UniProtKB-KW"/>
</dbReference>
<keyword evidence="1" id="KW-1133">Transmembrane helix</keyword>
<keyword evidence="4" id="KW-1185">Reference proteome</keyword>
<feature type="transmembrane region" description="Helical" evidence="1">
    <location>
        <begin position="39"/>
        <end position="57"/>
    </location>
</feature>
<feature type="domain" description="CAAX prenyl protease 2/Lysostaphin resistance protein A-like" evidence="2">
    <location>
        <begin position="119"/>
        <end position="206"/>
    </location>
</feature>
<dbReference type="GO" id="GO:0004175">
    <property type="term" value="F:endopeptidase activity"/>
    <property type="evidence" value="ECO:0007669"/>
    <property type="project" value="UniProtKB-ARBA"/>
</dbReference>
<evidence type="ECO:0000256" key="1">
    <source>
        <dbReference type="SAM" id="Phobius"/>
    </source>
</evidence>
<organism evidence="3 4">
    <name type="scientific">Cerasibacillus terrae</name>
    <dbReference type="NCBI Taxonomy" id="2498845"/>
    <lineage>
        <taxon>Bacteria</taxon>
        <taxon>Bacillati</taxon>
        <taxon>Bacillota</taxon>
        <taxon>Bacilli</taxon>
        <taxon>Bacillales</taxon>
        <taxon>Bacillaceae</taxon>
        <taxon>Cerasibacillus</taxon>
    </lineage>
</organism>
<dbReference type="InterPro" id="IPR052710">
    <property type="entry name" value="CAAX_protease"/>
</dbReference>
<keyword evidence="3" id="KW-0645">Protease</keyword>
<keyword evidence="3" id="KW-0482">Metalloprotease</keyword>
<dbReference type="EMBL" id="VDUW01000003">
    <property type="protein sequence ID" value="TXL65621.1"/>
    <property type="molecule type" value="Genomic_DNA"/>
</dbReference>
<dbReference type="GO" id="GO:0008237">
    <property type="term" value="F:metallopeptidase activity"/>
    <property type="evidence" value="ECO:0007669"/>
    <property type="project" value="UniProtKB-KW"/>
</dbReference>
<proteinExistence type="predicted"/>
<reference evidence="3 4" key="1">
    <citation type="submission" date="2019-06" db="EMBL/GenBank/DDBJ databases">
        <title>Cerasibacillus sp. nov., isolated from maize field.</title>
        <authorList>
            <person name="Lin S.-Y."/>
            <person name="Tsai C.-F."/>
            <person name="Young C.-C."/>
        </authorList>
    </citation>
    <scope>NUCLEOTIDE SEQUENCE [LARGE SCALE GENOMIC DNA]</scope>
    <source>
        <strain evidence="3 4">CC-CFT480</strain>
    </source>
</reference>